<dbReference type="InterPro" id="IPR051200">
    <property type="entry name" value="Host-pathogen_enzymatic-act"/>
</dbReference>
<keyword evidence="2" id="KW-1185">Reference proteome</keyword>
<sequence length="371" mass="40246">MHKRASQDVSALIHIANPVSAGIALDIAWLTGIIPLDFMPAEIVISPDETTLYVAHESGNQISVVDIDSSSVVGTVKRAGSGAITLSPDGKRLYTIGQKKCYVVDTALREVIRIIPAVSVNRILCSPDGRFICLSFQDAAGGLIRIIETENYTVENDFDLGSLSMASLALAVNPESNRIYATTVLDRQAPTDVSAIGTLDYMQDDIPGFADPRSMIISSKGDLLYVGGIDEVYVVDATTHRMIYRETLGEEGYPVKVVGISPDNRYVYAIYKGEEGYPVKVVGISPDNRYVYAIYTRDYDVYRIDTVKGITTCIACFPSAGSSALNKSGSYIYTTHAEACFPSAGSSALNKSGSYIYTTHADMNWISIYTL</sequence>
<dbReference type="Proteomes" id="UP000053048">
    <property type="component" value="Unassembled WGS sequence"/>
</dbReference>
<proteinExistence type="predicted"/>
<accession>A0A0W0HN57</accession>
<dbReference type="EMBL" id="LKEJ01000133">
    <property type="protein sequence ID" value="KTB62406.1"/>
    <property type="molecule type" value="Genomic_DNA"/>
</dbReference>
<evidence type="ECO:0000313" key="1">
    <source>
        <dbReference type="EMBL" id="KTB62406.1"/>
    </source>
</evidence>
<dbReference type="SUPFAM" id="SSF50969">
    <property type="entry name" value="YVTN repeat-like/Quinoprotein amine dehydrogenase"/>
    <property type="match status" value="2"/>
</dbReference>
<name>A0A0W0HN57_PSEVI</name>
<dbReference type="InterPro" id="IPR015943">
    <property type="entry name" value="WD40/YVTN_repeat-like_dom_sf"/>
</dbReference>
<dbReference type="PANTHER" id="PTHR47197">
    <property type="entry name" value="PROTEIN NIRF"/>
    <property type="match status" value="1"/>
</dbReference>
<dbReference type="PANTHER" id="PTHR47197:SF3">
    <property type="entry name" value="DIHYDRO-HEME D1 DEHYDROGENASE"/>
    <property type="match status" value="1"/>
</dbReference>
<dbReference type="Gene3D" id="2.130.10.10">
    <property type="entry name" value="YVTN repeat-like/Quinoprotein amine dehydrogenase"/>
    <property type="match status" value="2"/>
</dbReference>
<evidence type="ECO:0008006" key="3">
    <source>
        <dbReference type="Google" id="ProtNLM"/>
    </source>
</evidence>
<protein>
    <recommendedName>
        <fullName evidence="3">6-phosphogluconolactonase</fullName>
    </recommendedName>
</protein>
<comment type="caution">
    <text evidence="1">The sequence shown here is derived from an EMBL/GenBank/DDBJ whole genome shotgun (WGS) entry which is preliminary data.</text>
</comment>
<organism evidence="1 2">
    <name type="scientific">Pseudomonas viridiflava ICMP 13104</name>
    <dbReference type="NCBI Taxonomy" id="1198305"/>
    <lineage>
        <taxon>Bacteria</taxon>
        <taxon>Pseudomonadati</taxon>
        <taxon>Pseudomonadota</taxon>
        <taxon>Gammaproteobacteria</taxon>
        <taxon>Pseudomonadales</taxon>
        <taxon>Pseudomonadaceae</taxon>
        <taxon>Pseudomonas</taxon>
    </lineage>
</organism>
<dbReference type="InterPro" id="IPR011044">
    <property type="entry name" value="Quino_amine_DH_bsu"/>
</dbReference>
<reference evidence="1 2" key="1">
    <citation type="submission" date="2015-09" db="EMBL/GenBank/DDBJ databases">
        <title>Genome sequence of ICMP 13104.</title>
        <authorList>
            <person name="Visnovsky S."/>
            <person name="Lu A."/>
            <person name="Panda P."/>
            <person name="Pitman A."/>
        </authorList>
    </citation>
    <scope>NUCLEOTIDE SEQUENCE [LARGE SCALE GENOMIC DNA]</scope>
    <source>
        <strain evidence="1 2">ICMP 13104</strain>
    </source>
</reference>
<evidence type="ECO:0000313" key="2">
    <source>
        <dbReference type="Proteomes" id="UP000053048"/>
    </source>
</evidence>
<gene>
    <name evidence="1" type="ORF">AO067_17940</name>
</gene>
<dbReference type="AlphaFoldDB" id="A0A0W0HN57"/>